<evidence type="ECO:0000259" key="6">
    <source>
        <dbReference type="Pfam" id="PF00460"/>
    </source>
</evidence>
<dbReference type="InterPro" id="IPR010930">
    <property type="entry name" value="Flg_bb/hook_C_dom"/>
</dbReference>
<evidence type="ECO:0000256" key="4">
    <source>
        <dbReference type="ARBA" id="ARBA00023143"/>
    </source>
</evidence>
<evidence type="ECO:0000313" key="11">
    <source>
        <dbReference type="Proteomes" id="UP000217076"/>
    </source>
</evidence>
<dbReference type="PANTHER" id="PTHR30435">
    <property type="entry name" value="FLAGELLAR PROTEIN"/>
    <property type="match status" value="1"/>
</dbReference>
<comment type="subcellular location">
    <subcellularLocation>
        <location evidence="1 5">Bacterial flagellum basal body</location>
    </subcellularLocation>
</comment>
<reference evidence="11" key="1">
    <citation type="submission" date="2016-10" db="EMBL/GenBank/DDBJ databases">
        <authorList>
            <person name="Varghese N."/>
            <person name="Submissions S."/>
        </authorList>
    </citation>
    <scope>NUCLEOTIDE SEQUENCE [LARGE SCALE GENOMIC DNA]</scope>
    <source>
        <strain evidence="11">930I</strain>
    </source>
</reference>
<evidence type="ECO:0000259" key="7">
    <source>
        <dbReference type="Pfam" id="PF06429"/>
    </source>
</evidence>
<dbReference type="AlphaFoldDB" id="A0A1G7W8H2"/>
<dbReference type="SUPFAM" id="SSF117143">
    <property type="entry name" value="Flagellar hook protein flgE"/>
    <property type="match status" value="2"/>
</dbReference>
<evidence type="ECO:0000256" key="3">
    <source>
        <dbReference type="ARBA" id="ARBA00019015"/>
    </source>
</evidence>
<dbReference type="Pfam" id="PF22692">
    <property type="entry name" value="LlgE_F_G_D1"/>
    <property type="match status" value="1"/>
</dbReference>
<feature type="domain" description="Flagellar hook protein FlgE/F/G-like D1" evidence="9">
    <location>
        <begin position="86"/>
        <end position="152"/>
    </location>
</feature>
<proteinExistence type="inferred from homology"/>
<keyword evidence="10" id="KW-0969">Cilium</keyword>
<name>A0A1G7W8H2_9PROT</name>
<keyword evidence="11" id="KW-1185">Reference proteome</keyword>
<dbReference type="InterPro" id="IPR037925">
    <property type="entry name" value="FlgE/F/G-like"/>
</dbReference>
<feature type="domain" description="Flagellar basal body rod protein N-terminal" evidence="6">
    <location>
        <begin position="10"/>
        <end position="37"/>
    </location>
</feature>
<evidence type="ECO:0000256" key="5">
    <source>
        <dbReference type="RuleBase" id="RU362116"/>
    </source>
</evidence>
<dbReference type="RefSeq" id="WP_092615576.1">
    <property type="nucleotide sequence ID" value="NZ_FNCV01000002.1"/>
</dbReference>
<accession>A0A1G7W8H2</accession>
<dbReference type="InterPro" id="IPR001444">
    <property type="entry name" value="Flag_bb_rod_N"/>
</dbReference>
<evidence type="ECO:0000256" key="2">
    <source>
        <dbReference type="ARBA" id="ARBA00009677"/>
    </source>
</evidence>
<gene>
    <name evidence="10" type="ORF">SAMN05421742_102112</name>
</gene>
<dbReference type="PANTHER" id="PTHR30435:SF1">
    <property type="entry name" value="FLAGELLAR HOOK PROTEIN FLGE"/>
    <property type="match status" value="1"/>
</dbReference>
<dbReference type="GO" id="GO:0009424">
    <property type="term" value="C:bacterial-type flagellum hook"/>
    <property type="evidence" value="ECO:0007669"/>
    <property type="project" value="TreeGrafter"/>
</dbReference>
<dbReference type="InterPro" id="IPR037058">
    <property type="entry name" value="Falgellar_hook_FlgE_sf"/>
</dbReference>
<dbReference type="GO" id="GO:0005829">
    <property type="term" value="C:cytosol"/>
    <property type="evidence" value="ECO:0007669"/>
    <property type="project" value="TreeGrafter"/>
</dbReference>
<dbReference type="OrthoDB" id="8372879at2"/>
<evidence type="ECO:0000313" key="10">
    <source>
        <dbReference type="EMBL" id="SDG68231.1"/>
    </source>
</evidence>
<dbReference type="Proteomes" id="UP000217076">
    <property type="component" value="Unassembled WGS sequence"/>
</dbReference>
<dbReference type="GO" id="GO:0071978">
    <property type="term" value="P:bacterial-type flagellum-dependent swarming motility"/>
    <property type="evidence" value="ECO:0007669"/>
    <property type="project" value="TreeGrafter"/>
</dbReference>
<dbReference type="InterPro" id="IPR020013">
    <property type="entry name" value="Flagellar_FlgE/F/G"/>
</dbReference>
<comment type="similarity">
    <text evidence="2 5">Belongs to the flagella basal body rod proteins family.</text>
</comment>
<feature type="domain" description="Flagellar hook protein FlgE D2" evidence="8">
    <location>
        <begin position="210"/>
        <end position="341"/>
    </location>
</feature>
<feature type="domain" description="Flagellar basal-body/hook protein C-terminal" evidence="7">
    <location>
        <begin position="674"/>
        <end position="717"/>
    </location>
</feature>
<organism evidence="10 11">
    <name type="scientific">Roseospirillum parvum</name>
    <dbReference type="NCBI Taxonomy" id="83401"/>
    <lineage>
        <taxon>Bacteria</taxon>
        <taxon>Pseudomonadati</taxon>
        <taxon>Pseudomonadota</taxon>
        <taxon>Alphaproteobacteria</taxon>
        <taxon>Rhodospirillales</taxon>
        <taxon>Rhodospirillaceae</taxon>
        <taxon>Roseospirillum</taxon>
    </lineage>
</organism>
<dbReference type="NCBIfam" id="TIGR03506">
    <property type="entry name" value="FlgEFG_subfam"/>
    <property type="match status" value="1"/>
</dbReference>
<dbReference type="Pfam" id="PF00460">
    <property type="entry name" value="Flg_bb_rod"/>
    <property type="match status" value="1"/>
</dbReference>
<evidence type="ECO:0000256" key="1">
    <source>
        <dbReference type="ARBA" id="ARBA00004117"/>
    </source>
</evidence>
<dbReference type="STRING" id="83401.SAMN05421742_102112"/>
<dbReference type="InterPro" id="IPR011491">
    <property type="entry name" value="FlgE_D2"/>
</dbReference>
<protein>
    <recommendedName>
        <fullName evidence="3 5">Flagellar hook protein FlgE</fullName>
    </recommendedName>
</protein>
<evidence type="ECO:0000259" key="9">
    <source>
        <dbReference type="Pfam" id="PF22692"/>
    </source>
</evidence>
<sequence>MSLYGALFSGVSGLASQSSAMGAIADNVTNVNTIGYKGSKVNFKTLVTKQVSLTQYSPGGVQSAPRQGVDVQGLLQATTSSTDIGISGQGFFITNQASVPSSGDLYAYTRAGSFKVDSDGYLTNVGGFYLQGWPLQTWDGTTTASQVTVGNNTYMKAYKNDAGEITYVNDNVIDATNLRGLNLNTIGGTATATTTMSLGANLPSGVDINSTEKTNMLMYDSLGNAHNLNYTWFKSGTNAWGTIIEPPAGSASVQLRDQNNGIYYSAGRLDFRDTGIPANGSSLSFTHNATNIAINYSNAATDVHVPTVELDFTTTPPADGDTIDVTIGTETFTFEFDSNNSVTTGNISVAATGTLDTDIQNLADQIQNTMTSKFGEGTWTQVDTANDVVSIGGGLGVGDITSSAATPEAAVAAPASVNIQVTGRSLSEIVDDTAQAINAFLASQQGVPPTVPGGWGSRVAGTTGITFIPDANDIQFDTSALLDSNGNIASVQQDPNTTNVFTVTGVTATQNWLGSNPAMVEFNGDGSPDKFFGNDEATAADPRARIHIDWTNGALDMNDTTVTSGGSPAISLFAGNYNVPDGLTQQGDAYQINYITQNGAKFGNFAGLSIGEDGIVQALFDNGVTRPVFQIPIATFVNPNAMESLTGNAWIETDGSGQPTVRTAGDAGAGSIASAALEASTVDLGEEFTTMITTQRAYSAAAKIITTSDEMLDELVRIKR</sequence>
<evidence type="ECO:0000259" key="8">
    <source>
        <dbReference type="Pfam" id="PF07559"/>
    </source>
</evidence>
<keyword evidence="4 5" id="KW-0975">Bacterial flagellum</keyword>
<keyword evidence="10" id="KW-0966">Cell projection</keyword>
<comment type="function">
    <text evidence="5">A flexible structure which links the flagellar filament to the drive apparatus in the basal body.</text>
</comment>
<dbReference type="EMBL" id="FNCV01000002">
    <property type="protein sequence ID" value="SDG68231.1"/>
    <property type="molecule type" value="Genomic_DNA"/>
</dbReference>
<dbReference type="Gene3D" id="2.60.98.20">
    <property type="entry name" value="Flagellar hook protein FlgE"/>
    <property type="match status" value="1"/>
</dbReference>
<dbReference type="InterPro" id="IPR053967">
    <property type="entry name" value="LlgE_F_G-like_D1"/>
</dbReference>
<dbReference type="Pfam" id="PF06429">
    <property type="entry name" value="Flg_bbr_C"/>
    <property type="match status" value="1"/>
</dbReference>
<keyword evidence="10" id="KW-0282">Flagellum</keyword>
<dbReference type="Pfam" id="PF07559">
    <property type="entry name" value="FlgE_D2"/>
    <property type="match status" value="1"/>
</dbReference>
<dbReference type="GO" id="GO:0009425">
    <property type="term" value="C:bacterial-type flagellum basal body"/>
    <property type="evidence" value="ECO:0007669"/>
    <property type="project" value="UniProtKB-SubCell"/>
</dbReference>